<name>A0ABQ4A0P7_9ACTN</name>
<accession>A0ABQ4A0P7</accession>
<feature type="compositionally biased region" description="Polar residues" evidence="1">
    <location>
        <begin position="200"/>
        <end position="210"/>
    </location>
</feature>
<gene>
    <name evidence="3" type="ORF">Ahu01nite_075090</name>
</gene>
<feature type="compositionally biased region" description="Polar residues" evidence="1">
    <location>
        <begin position="96"/>
        <end position="111"/>
    </location>
</feature>
<keyword evidence="2" id="KW-1133">Transmembrane helix</keyword>
<evidence type="ECO:0000256" key="1">
    <source>
        <dbReference type="SAM" id="MobiDB-lite"/>
    </source>
</evidence>
<feature type="compositionally biased region" description="Basic and acidic residues" evidence="1">
    <location>
        <begin position="504"/>
        <end position="517"/>
    </location>
</feature>
<comment type="caution">
    <text evidence="3">The sequence shown here is derived from an EMBL/GenBank/DDBJ whole genome shotgun (WGS) entry which is preliminary data.</text>
</comment>
<reference evidence="3 4" key="1">
    <citation type="submission" date="2021-01" db="EMBL/GenBank/DDBJ databases">
        <title>Whole genome shotgun sequence of Actinoplanes humidus NBRC 14915.</title>
        <authorList>
            <person name="Komaki H."/>
            <person name="Tamura T."/>
        </authorList>
    </citation>
    <scope>NUCLEOTIDE SEQUENCE [LARGE SCALE GENOMIC DNA]</scope>
    <source>
        <strain evidence="3 4">NBRC 14915</strain>
    </source>
</reference>
<feature type="compositionally biased region" description="Low complexity" evidence="1">
    <location>
        <begin position="426"/>
        <end position="437"/>
    </location>
</feature>
<feature type="compositionally biased region" description="Low complexity" evidence="1">
    <location>
        <begin position="453"/>
        <end position="499"/>
    </location>
</feature>
<evidence type="ECO:0000256" key="2">
    <source>
        <dbReference type="SAM" id="Phobius"/>
    </source>
</evidence>
<evidence type="ECO:0000313" key="4">
    <source>
        <dbReference type="Proteomes" id="UP000603200"/>
    </source>
</evidence>
<feature type="compositionally biased region" description="Polar residues" evidence="1">
    <location>
        <begin position="225"/>
        <end position="242"/>
    </location>
</feature>
<proteinExistence type="predicted"/>
<feature type="region of interest" description="Disordered" evidence="1">
    <location>
        <begin position="88"/>
        <end position="169"/>
    </location>
</feature>
<keyword evidence="2" id="KW-0812">Transmembrane</keyword>
<feature type="transmembrane region" description="Helical" evidence="2">
    <location>
        <begin position="46"/>
        <end position="72"/>
    </location>
</feature>
<feature type="transmembrane region" description="Helical" evidence="2">
    <location>
        <begin position="20"/>
        <end position="40"/>
    </location>
</feature>
<keyword evidence="4" id="KW-1185">Reference proteome</keyword>
<evidence type="ECO:0000313" key="3">
    <source>
        <dbReference type="EMBL" id="GIE24407.1"/>
    </source>
</evidence>
<dbReference type="EMBL" id="BOMN01000108">
    <property type="protein sequence ID" value="GIE24407.1"/>
    <property type="molecule type" value="Genomic_DNA"/>
</dbReference>
<sequence>MTRSRRAGLSREEVSQQPLYARLLGLQYLAPSGFLCFVFLEGAVALGILLALAELVSWWGVLVLPLTVAAMVKLNDIVAGALTPRPTVPTSPVAALTSSPHRSTTPATSRNPHARESHPHEPHSREPEISAPEFSAPEFSAPEFSTPGARSTNAGPAGFRDPTPRTTTYPSAAVTSVIDLSATAVTDTPPAEETVRLSATALSRITTPPTQEDGPTVRLHPRSDQPPTTTEPTASYGSTSSGEPAAGHGPSSDVELPASFGSSSGVERPAAYGSSSGVKPPAAYGSSSGVKPPAAYGSSSGVELAAGNGSSSSTERAREYGSASAAANAGQRQSDASTDAEAAPPRSWGWGSPTREADQDAPARSWSKQGRSARRAAKRGSPTTRSAEPTQRKVPPLGPEPTLTTLPRQLTSGRTSHSDDQEQWTPGPASPLGPGSSIDAGGPIATGWPSAPSPSDSSKPSGSSGSSSSSGSSGSSGSSSSSGSSGSSSGSNADGNAGSQADPKPSEGTDSSGRRDSPGAGSGKSGPSVAGGDSSTWNAEAITINGTTPARQWADQLDDHQRARQSAARRYE</sequence>
<organism evidence="3 4">
    <name type="scientific">Winogradskya humida</name>
    <dbReference type="NCBI Taxonomy" id="113566"/>
    <lineage>
        <taxon>Bacteria</taxon>
        <taxon>Bacillati</taxon>
        <taxon>Actinomycetota</taxon>
        <taxon>Actinomycetes</taxon>
        <taxon>Micromonosporales</taxon>
        <taxon>Micromonosporaceae</taxon>
        <taxon>Winogradskya</taxon>
    </lineage>
</organism>
<feature type="compositionally biased region" description="Basic and acidic residues" evidence="1">
    <location>
        <begin position="113"/>
        <end position="128"/>
    </location>
</feature>
<protein>
    <submittedName>
        <fullName evidence="3">Uncharacterized protein</fullName>
    </submittedName>
</protein>
<feature type="region of interest" description="Disordered" evidence="1">
    <location>
        <begin position="199"/>
        <end position="572"/>
    </location>
</feature>
<dbReference type="Proteomes" id="UP000603200">
    <property type="component" value="Unassembled WGS sequence"/>
</dbReference>
<feature type="compositionally biased region" description="Polar residues" evidence="1">
    <location>
        <begin position="533"/>
        <end position="550"/>
    </location>
</feature>
<keyword evidence="2" id="KW-0472">Membrane</keyword>